<dbReference type="EC" id="3.4.11.5" evidence="4 11"/>
<evidence type="ECO:0000256" key="2">
    <source>
        <dbReference type="ARBA" id="ARBA00004496"/>
    </source>
</evidence>
<evidence type="ECO:0000256" key="12">
    <source>
        <dbReference type="PIRSR" id="PIRSR006431-1"/>
    </source>
</evidence>
<dbReference type="GO" id="GO:0006508">
    <property type="term" value="P:proteolysis"/>
    <property type="evidence" value="ECO:0007669"/>
    <property type="project" value="UniProtKB-KW"/>
</dbReference>
<dbReference type="GO" id="GO:0004177">
    <property type="term" value="F:aminopeptidase activity"/>
    <property type="evidence" value="ECO:0007669"/>
    <property type="project" value="UniProtKB-UniRule"/>
</dbReference>
<comment type="subcellular location">
    <subcellularLocation>
        <location evidence="2 11">Cytoplasm</location>
    </subcellularLocation>
</comment>
<dbReference type="HOGENOM" id="CLU_043739_2_2_5"/>
<name>C7LG16_BRUMC</name>
<feature type="active site" description="Proton donor" evidence="12">
    <location>
        <position position="296"/>
    </location>
</feature>
<feature type="active site" evidence="12">
    <location>
        <position position="268"/>
    </location>
</feature>
<evidence type="ECO:0000313" key="15">
    <source>
        <dbReference type="EMBL" id="ACU47331.1"/>
    </source>
</evidence>
<keyword evidence="16" id="KW-1185">Reference proteome</keyword>
<evidence type="ECO:0000256" key="3">
    <source>
        <dbReference type="ARBA" id="ARBA00010088"/>
    </source>
</evidence>
<evidence type="ECO:0000256" key="1">
    <source>
        <dbReference type="ARBA" id="ARBA00001585"/>
    </source>
</evidence>
<keyword evidence="8 11" id="KW-0645">Protease</keyword>
<dbReference type="PANTHER" id="PTHR43722:SF1">
    <property type="entry name" value="PROLINE IMINOPEPTIDASE"/>
    <property type="match status" value="1"/>
</dbReference>
<evidence type="ECO:0000259" key="14">
    <source>
        <dbReference type="Pfam" id="PF00561"/>
    </source>
</evidence>
<feature type="active site" description="Nucleophile" evidence="12">
    <location>
        <position position="112"/>
    </location>
</feature>
<dbReference type="SUPFAM" id="SSF53474">
    <property type="entry name" value="alpha/beta-Hydrolases"/>
    <property type="match status" value="1"/>
</dbReference>
<keyword evidence="6 11" id="KW-0031">Aminopeptidase</keyword>
<comment type="catalytic activity">
    <reaction evidence="1 11 13">
        <text>Release of N-terminal proline from a peptide.</text>
        <dbReference type="EC" id="3.4.11.5"/>
    </reaction>
</comment>
<keyword evidence="7 11" id="KW-0963">Cytoplasm</keyword>
<dbReference type="InterPro" id="IPR002410">
    <property type="entry name" value="Peptidase_S33"/>
</dbReference>
<evidence type="ECO:0000256" key="13">
    <source>
        <dbReference type="RuleBase" id="RU003421"/>
    </source>
</evidence>
<reference evidence="15 16" key="1">
    <citation type="journal article" date="2009" name="BMC Genomics">
        <title>Brucella microti: the genome sequence of an emerging pathogen.</title>
        <authorList>
            <person name="Audic S."/>
            <person name="Lescot M."/>
            <person name="Claverie J.-M."/>
            <person name="Scholz H.C."/>
        </authorList>
    </citation>
    <scope>NUCLEOTIDE SEQUENCE [LARGE SCALE GENOMIC DNA]</scope>
    <source>
        <strain evidence="15 16">CCM 4915</strain>
    </source>
</reference>
<gene>
    <name evidence="15" type="primary">pip</name>
    <name evidence="15" type="ordered locus">BMI_I320</name>
</gene>
<evidence type="ECO:0000256" key="10">
    <source>
        <dbReference type="ARBA" id="ARBA00029605"/>
    </source>
</evidence>
<proteinExistence type="inferred from homology"/>
<comment type="similarity">
    <text evidence="3 11 13">Belongs to the peptidase S33 family.</text>
</comment>
<sequence>MTRNTLYPEIEPFKEEMLQVSSLHRIHVEQCGNPDGKPVIMIHGGPGGGITPTMRRLHDPKRYRIILFDQRGCGRSTPHAELRENTTWDLVADMEHIRAHLGIDKWQVFGGSWGSTLGLAYAETHPERVSELVLRGIFMVRRFEVDWMYSNGASIIFPDRFEAYQEHIPEAERGDMIAAYYKRLTDRDPRVQLEAARRWARWEGSVISLLPDPARVDAFGEDQYAIAFARIECHYFQNRGFLESDDQLLRNVERIRHIPGVIVHGRYDICTPFINAWQLKKMWPEADLKIVEDSGHAVTEPGIMHELIEATKRFCE</sequence>
<dbReference type="InterPro" id="IPR029058">
    <property type="entry name" value="AB_hydrolase_fold"/>
</dbReference>
<dbReference type="GO" id="GO:0005737">
    <property type="term" value="C:cytoplasm"/>
    <property type="evidence" value="ECO:0007669"/>
    <property type="project" value="UniProtKB-SubCell"/>
</dbReference>
<organism evidence="15 16">
    <name type="scientific">Brucella microti (strain BCCN 7-01 / CAPM 6434 / CCM 4915)</name>
    <dbReference type="NCBI Taxonomy" id="568815"/>
    <lineage>
        <taxon>Bacteria</taxon>
        <taxon>Pseudomonadati</taxon>
        <taxon>Pseudomonadota</taxon>
        <taxon>Alphaproteobacteria</taxon>
        <taxon>Hyphomicrobiales</taxon>
        <taxon>Brucellaceae</taxon>
        <taxon>Brucella/Ochrobactrum group</taxon>
        <taxon>Brucella</taxon>
    </lineage>
</organism>
<dbReference type="MEROPS" id="S33.001"/>
<evidence type="ECO:0000256" key="11">
    <source>
        <dbReference type="PIRNR" id="PIRNR006431"/>
    </source>
</evidence>
<dbReference type="PRINTS" id="PR00793">
    <property type="entry name" value="PROAMNOPTASE"/>
</dbReference>
<dbReference type="KEGG" id="bmr:BMI_I320"/>
<dbReference type="PRINTS" id="PR00111">
    <property type="entry name" value="ABHYDROLASE"/>
</dbReference>
<feature type="domain" description="AB hydrolase-1" evidence="14">
    <location>
        <begin position="37"/>
        <end position="298"/>
    </location>
</feature>
<evidence type="ECO:0000256" key="5">
    <source>
        <dbReference type="ARBA" id="ARBA00021843"/>
    </source>
</evidence>
<evidence type="ECO:0000256" key="4">
    <source>
        <dbReference type="ARBA" id="ARBA00012568"/>
    </source>
</evidence>
<dbReference type="RefSeq" id="WP_012783862.1">
    <property type="nucleotide sequence ID" value="NC_013119.1"/>
</dbReference>
<accession>C7LG16</accession>
<keyword evidence="9 11" id="KW-0378">Hydrolase</keyword>
<evidence type="ECO:0000256" key="8">
    <source>
        <dbReference type="ARBA" id="ARBA00022670"/>
    </source>
</evidence>
<evidence type="ECO:0000313" key="16">
    <source>
        <dbReference type="Proteomes" id="UP000002188"/>
    </source>
</evidence>
<evidence type="ECO:0000256" key="7">
    <source>
        <dbReference type="ARBA" id="ARBA00022490"/>
    </source>
</evidence>
<dbReference type="AlphaFoldDB" id="C7LG16"/>
<dbReference type="PANTHER" id="PTHR43722">
    <property type="entry name" value="PROLINE IMINOPEPTIDASE"/>
    <property type="match status" value="1"/>
</dbReference>
<dbReference type="Gene3D" id="3.40.50.1820">
    <property type="entry name" value="alpha/beta hydrolase"/>
    <property type="match status" value="1"/>
</dbReference>
<dbReference type="InterPro" id="IPR005944">
    <property type="entry name" value="Pro_iminopeptidase"/>
</dbReference>
<evidence type="ECO:0000256" key="9">
    <source>
        <dbReference type="ARBA" id="ARBA00022801"/>
    </source>
</evidence>
<dbReference type="ESTHER" id="brume-BMEI1608">
    <property type="family name" value="Proline_iminopeptidase"/>
</dbReference>
<dbReference type="InterPro" id="IPR000073">
    <property type="entry name" value="AB_hydrolase_1"/>
</dbReference>
<dbReference type="NCBIfam" id="TIGR01249">
    <property type="entry name" value="pro_imino_pep_1"/>
    <property type="match status" value="1"/>
</dbReference>
<dbReference type="PIRSF" id="PIRSF006431">
    <property type="entry name" value="Pept_S33"/>
    <property type="match status" value="1"/>
</dbReference>
<dbReference type="Pfam" id="PF00561">
    <property type="entry name" value="Abhydrolase_1"/>
    <property type="match status" value="1"/>
</dbReference>
<dbReference type="PhylomeDB" id="C7LG16"/>
<evidence type="ECO:0000256" key="6">
    <source>
        <dbReference type="ARBA" id="ARBA00022438"/>
    </source>
</evidence>
<dbReference type="Proteomes" id="UP000002188">
    <property type="component" value="Chromosome 1"/>
</dbReference>
<dbReference type="EMBL" id="CP001578">
    <property type="protein sequence ID" value="ACU47331.1"/>
    <property type="molecule type" value="Genomic_DNA"/>
</dbReference>
<protein>
    <recommendedName>
        <fullName evidence="5 11">Proline iminopeptidase</fullName>
        <shortName evidence="11">PIP</shortName>
        <ecNumber evidence="4 11">3.4.11.5</ecNumber>
    </recommendedName>
    <alternativeName>
        <fullName evidence="10 11">Prolyl aminopeptidase</fullName>
    </alternativeName>
</protein>